<reference evidence="2" key="1">
    <citation type="submission" date="2018-06" db="EMBL/GenBank/DDBJ databases">
        <authorList>
            <person name="Zhirakovskaya E."/>
        </authorList>
    </citation>
    <scope>NUCLEOTIDE SEQUENCE</scope>
</reference>
<keyword evidence="1" id="KW-0812">Transmembrane</keyword>
<organism evidence="2">
    <name type="scientific">hydrothermal vent metagenome</name>
    <dbReference type="NCBI Taxonomy" id="652676"/>
    <lineage>
        <taxon>unclassified sequences</taxon>
        <taxon>metagenomes</taxon>
        <taxon>ecological metagenomes</taxon>
    </lineage>
</organism>
<evidence type="ECO:0000256" key="1">
    <source>
        <dbReference type="SAM" id="Phobius"/>
    </source>
</evidence>
<protein>
    <recommendedName>
        <fullName evidence="3">TadZ/CpaE, associated with Flp pilus assembly</fullName>
    </recommendedName>
</protein>
<feature type="transmembrane region" description="Helical" evidence="1">
    <location>
        <begin position="25"/>
        <end position="44"/>
    </location>
</feature>
<evidence type="ECO:0008006" key="3">
    <source>
        <dbReference type="Google" id="ProtNLM"/>
    </source>
</evidence>
<name>A0A3B0S1N8_9ZZZZ</name>
<keyword evidence="1" id="KW-0472">Membrane</keyword>
<keyword evidence="1" id="KW-1133">Transmembrane helix</keyword>
<sequence length="204" mass="22596">MLINFRKIIIPAFIRNLKKSERGTILIEFAYVFPITLTLLLGGFETFRLLMAHRKTNMTVMSVGNLVTQNKELDSGEIQNIFDAVENIMKPLQLTTDGQIFISYVTGTAGGNVISLQCSGTVNASIASQIGTEGNTADLNSLPGNFSIAETETVIISEVVYRYEPIIINLSNWMQNSMFATHNVYQVAVQKPRYETIDFSSGCP</sequence>
<dbReference type="AlphaFoldDB" id="A0A3B0S1N8"/>
<gene>
    <name evidence="2" type="ORF">MNBD_ALPHA01-2019</name>
</gene>
<dbReference type="EMBL" id="UOEJ01000001">
    <property type="protein sequence ID" value="VAV89395.1"/>
    <property type="molecule type" value="Genomic_DNA"/>
</dbReference>
<accession>A0A3B0S1N8</accession>
<proteinExistence type="predicted"/>
<evidence type="ECO:0000313" key="2">
    <source>
        <dbReference type="EMBL" id="VAV89395.1"/>
    </source>
</evidence>